<evidence type="ECO:0000313" key="2">
    <source>
        <dbReference type="EMBL" id="ALP40224.1"/>
    </source>
</evidence>
<accession>A0A0S2SEU6</accession>
<name>A0A0S2SEU6_9GAMM</name>
<dbReference type="AlphaFoldDB" id="A0A0S2SEU6"/>
<evidence type="ECO:0000313" key="3">
    <source>
        <dbReference type="Proteomes" id="UP000058114"/>
    </source>
</evidence>
<reference evidence="2 3" key="2">
    <citation type="journal article" date="2016" name="Genome Announc.">
        <title>Complete Genome Sequence of the Highly Virulent Aeromonas schubertii Strain WL1483, Isolated from Diseased Snakehead Fish (Channa argus) in China.</title>
        <authorList>
            <person name="Liu L."/>
            <person name="Li N."/>
            <person name="Zhang D."/>
            <person name="Fu X."/>
            <person name="Shi C."/>
            <person name="Lin Q."/>
            <person name="Hao G."/>
        </authorList>
    </citation>
    <scope>NUCLEOTIDE SEQUENCE [LARGE SCALE GENOMIC DNA]</scope>
    <source>
        <strain evidence="2 3">WL1483</strain>
    </source>
</reference>
<dbReference type="KEGG" id="asr:WL1483_805"/>
<dbReference type="EMBL" id="CP013067">
    <property type="protein sequence ID" value="ALP40224.1"/>
    <property type="molecule type" value="Genomic_DNA"/>
</dbReference>
<protein>
    <submittedName>
        <fullName evidence="2">Uncharacterized protein</fullName>
    </submittedName>
</protein>
<keyword evidence="1" id="KW-0812">Transmembrane</keyword>
<dbReference type="RefSeq" id="WP_060587087.1">
    <property type="nucleotide sequence ID" value="NZ_CP013067.1"/>
</dbReference>
<evidence type="ECO:0000256" key="1">
    <source>
        <dbReference type="SAM" id="Phobius"/>
    </source>
</evidence>
<organism evidence="2 3">
    <name type="scientific">Aeromonas schubertii</name>
    <dbReference type="NCBI Taxonomy" id="652"/>
    <lineage>
        <taxon>Bacteria</taxon>
        <taxon>Pseudomonadati</taxon>
        <taxon>Pseudomonadota</taxon>
        <taxon>Gammaproteobacteria</taxon>
        <taxon>Aeromonadales</taxon>
        <taxon>Aeromonadaceae</taxon>
        <taxon>Aeromonas</taxon>
    </lineage>
</organism>
<dbReference type="Proteomes" id="UP000058114">
    <property type="component" value="Chromosome"/>
</dbReference>
<dbReference type="PATRIC" id="fig|652.5.peg.3173"/>
<keyword evidence="1" id="KW-1133">Transmembrane helix</keyword>
<feature type="transmembrane region" description="Helical" evidence="1">
    <location>
        <begin position="7"/>
        <end position="27"/>
    </location>
</feature>
<feature type="transmembrane region" description="Helical" evidence="1">
    <location>
        <begin position="39"/>
        <end position="60"/>
    </location>
</feature>
<keyword evidence="1" id="KW-0472">Membrane</keyword>
<sequence>MDINAPLLGQVVLLTMGLLSVLGWWVARNRCDAPLRVGLVIGLLALVPPLGLLGLLLVLLKDSRT</sequence>
<reference evidence="3" key="1">
    <citation type="submission" date="2015-10" db="EMBL/GenBank/DDBJ databases">
        <title>Complete Genome Sequence of Aeromonas schubertii strain WL1483.</title>
        <authorList>
            <person name="Liu L."/>
        </authorList>
    </citation>
    <scope>NUCLEOTIDE SEQUENCE [LARGE SCALE GENOMIC DNA]</scope>
    <source>
        <strain evidence="3">WL1483</strain>
    </source>
</reference>
<gene>
    <name evidence="2" type="ORF">WL1483_805</name>
</gene>
<proteinExistence type="predicted"/>